<comment type="function">
    <text evidence="8">Mutarotase converts alpha-aldose to the beta-anomer. It is active on D-glucose, L-arabinose, D-xylose, D-galactose, maltose and lactose.</text>
</comment>
<protein>
    <recommendedName>
        <fullName evidence="11">NAD-dependent epimerase/dehydratase domain-containing protein</fullName>
    </recommendedName>
</protein>
<evidence type="ECO:0000256" key="1">
    <source>
        <dbReference type="ARBA" id="ARBA00000083"/>
    </source>
</evidence>
<dbReference type="Gene3D" id="3.40.50.720">
    <property type="entry name" value="NAD(P)-binding Rossmann-like Domain"/>
    <property type="match status" value="2"/>
</dbReference>
<evidence type="ECO:0000256" key="10">
    <source>
        <dbReference type="ARBA" id="ARBA00038238"/>
    </source>
</evidence>
<evidence type="ECO:0000256" key="3">
    <source>
        <dbReference type="ARBA" id="ARBA00004947"/>
    </source>
</evidence>
<reference evidence="12" key="1">
    <citation type="submission" date="2021-10" db="EMBL/GenBank/DDBJ databases">
        <authorList>
            <person name="Piombo E."/>
        </authorList>
    </citation>
    <scope>NUCLEOTIDE SEQUENCE</scope>
</reference>
<dbReference type="GO" id="GO:0005829">
    <property type="term" value="C:cytosol"/>
    <property type="evidence" value="ECO:0007669"/>
    <property type="project" value="TreeGrafter"/>
</dbReference>
<comment type="similarity">
    <text evidence="9">In the N-terminal section; belongs to the NAD(P)-dependent epimerase/dehydratase family.</text>
</comment>
<dbReference type="Proteomes" id="UP000754883">
    <property type="component" value="Unassembled WGS sequence"/>
</dbReference>
<feature type="domain" description="NAD-dependent epimerase/dehydratase" evidence="11">
    <location>
        <begin position="36"/>
        <end position="116"/>
    </location>
</feature>
<dbReference type="GO" id="GO:0003978">
    <property type="term" value="F:UDP-glucose 4-epimerase activity"/>
    <property type="evidence" value="ECO:0007669"/>
    <property type="project" value="UniProtKB-EC"/>
</dbReference>
<name>A0A9N9U237_9HYPO</name>
<keyword evidence="6" id="KW-0299">Galactose metabolism</keyword>
<comment type="pathway">
    <text evidence="3">Carbohydrate metabolism; galactose metabolism.</text>
</comment>
<dbReference type="InterPro" id="IPR036291">
    <property type="entry name" value="NAD(P)-bd_dom_sf"/>
</dbReference>
<keyword evidence="13" id="KW-1185">Reference proteome</keyword>
<dbReference type="OrthoDB" id="9402762at2759"/>
<evidence type="ECO:0000259" key="11">
    <source>
        <dbReference type="Pfam" id="PF01370"/>
    </source>
</evidence>
<keyword evidence="7" id="KW-0413">Isomerase</keyword>
<dbReference type="PANTHER" id="PTHR43725">
    <property type="entry name" value="UDP-GLUCOSE 4-EPIMERASE"/>
    <property type="match status" value="1"/>
</dbReference>
<evidence type="ECO:0000256" key="4">
    <source>
        <dbReference type="ARBA" id="ARBA00005028"/>
    </source>
</evidence>
<comment type="catalytic activity">
    <reaction evidence="1">
        <text>UDP-alpha-D-glucose = UDP-alpha-D-galactose</text>
        <dbReference type="Rhea" id="RHEA:22168"/>
        <dbReference type="ChEBI" id="CHEBI:58885"/>
        <dbReference type="ChEBI" id="CHEBI:66914"/>
        <dbReference type="EC" id="5.1.3.2"/>
    </reaction>
</comment>
<dbReference type="PANTHER" id="PTHR43725:SF47">
    <property type="entry name" value="UDP-GLUCOSE 4-EPIMERASE"/>
    <property type="match status" value="1"/>
</dbReference>
<comment type="similarity">
    <text evidence="10">In the C-terminal section; belongs to the aldose epimerase family.</text>
</comment>
<dbReference type="Pfam" id="PF01370">
    <property type="entry name" value="Epimerase"/>
    <property type="match status" value="2"/>
</dbReference>
<evidence type="ECO:0000256" key="7">
    <source>
        <dbReference type="ARBA" id="ARBA00023235"/>
    </source>
</evidence>
<sequence length="553" mass="60307">MSNRGTTITEANLSNMPVGVVNLYKLREKVKKFPLILVTGGAGYIGSHTVLEILKTGCGVVVIDNLVNSHMESLLRVYHIYKHEKIRLGKDTSNLAPLLFCNVDLRNRSRVLNAFQLWQSPNPDLQVLSMKLDVVDIASKVDGASYKTRDYPINTNGQPADLPEVVPDLPRGKIIAVVHFAALKAVGDSMSQPLQYYQNNITGLLNLLDAMSMTQVTRMVFSSSAVVYGSGKEANIAEDSVQVGGKGVGSGLVTNPYGRTKWMAEEVLNDCCIANPEFEVVSLRYFNPTGSHASGLIGEEPKGTPNNIVPVILQAYQRRRSRVYVYGSDYDTNDGTGVRDYIHVGDLASGHLAALRSMYVNKQAQNGRRASMASAASQETPTSPNNYRVYNLGTGQGYSVLDIIKAFANAADCDIPFAISDARPGDLGTVTASTDKAASELGWAAEFGIQDMCRDVYTFAMENPQGYERLRRLSTLAMQDPTALRRASVEAGLWQAQNQAAKSRQASDSSSDLPEIIEEFTHLSTNPEAFGKMIRKMSVMTTEDLCPLDPLAV</sequence>
<dbReference type="AlphaFoldDB" id="A0A9N9U237"/>
<dbReference type="Gene3D" id="3.90.25.10">
    <property type="entry name" value="UDP-galactose 4-epimerase, domain 1"/>
    <property type="match status" value="1"/>
</dbReference>
<dbReference type="SUPFAM" id="SSF51735">
    <property type="entry name" value="NAD(P)-binding Rossmann-fold domains"/>
    <property type="match status" value="1"/>
</dbReference>
<gene>
    <name evidence="12" type="ORF">CBYS24578_00011759</name>
</gene>
<comment type="caution">
    <text evidence="12">The sequence shown here is derived from an EMBL/GenBank/DDBJ whole genome shotgun (WGS) entry which is preliminary data.</text>
</comment>
<dbReference type="GO" id="GO:0006012">
    <property type="term" value="P:galactose metabolic process"/>
    <property type="evidence" value="ECO:0007669"/>
    <property type="project" value="UniProtKB-KW"/>
</dbReference>
<evidence type="ECO:0000313" key="13">
    <source>
        <dbReference type="Proteomes" id="UP000754883"/>
    </source>
</evidence>
<evidence type="ECO:0000256" key="2">
    <source>
        <dbReference type="ARBA" id="ARBA00001911"/>
    </source>
</evidence>
<proteinExistence type="inferred from homology"/>
<dbReference type="EMBL" id="CABFNO020001247">
    <property type="protein sequence ID" value="CAG9974277.1"/>
    <property type="molecule type" value="Genomic_DNA"/>
</dbReference>
<keyword evidence="5" id="KW-0520">NAD</keyword>
<evidence type="ECO:0000256" key="6">
    <source>
        <dbReference type="ARBA" id="ARBA00023144"/>
    </source>
</evidence>
<dbReference type="InterPro" id="IPR001509">
    <property type="entry name" value="Epimerase_deHydtase"/>
</dbReference>
<evidence type="ECO:0000256" key="9">
    <source>
        <dbReference type="ARBA" id="ARBA00037955"/>
    </source>
</evidence>
<organism evidence="12 13">
    <name type="scientific">Clonostachys byssicola</name>
    <dbReference type="NCBI Taxonomy" id="160290"/>
    <lineage>
        <taxon>Eukaryota</taxon>
        <taxon>Fungi</taxon>
        <taxon>Dikarya</taxon>
        <taxon>Ascomycota</taxon>
        <taxon>Pezizomycotina</taxon>
        <taxon>Sordariomycetes</taxon>
        <taxon>Hypocreomycetidae</taxon>
        <taxon>Hypocreales</taxon>
        <taxon>Bionectriaceae</taxon>
        <taxon>Clonostachys</taxon>
    </lineage>
</organism>
<evidence type="ECO:0000256" key="5">
    <source>
        <dbReference type="ARBA" id="ARBA00023027"/>
    </source>
</evidence>
<accession>A0A9N9U237</accession>
<keyword evidence="6" id="KW-0119">Carbohydrate metabolism</keyword>
<comment type="cofactor">
    <cofactor evidence="2">
        <name>NAD(+)</name>
        <dbReference type="ChEBI" id="CHEBI:57540"/>
    </cofactor>
</comment>
<feature type="domain" description="NAD-dependent epimerase/dehydratase" evidence="11">
    <location>
        <begin position="172"/>
        <end position="357"/>
    </location>
</feature>
<evidence type="ECO:0000256" key="8">
    <source>
        <dbReference type="ARBA" id="ARBA00037676"/>
    </source>
</evidence>
<comment type="pathway">
    <text evidence="4">Carbohydrate metabolism; hexose metabolism.</text>
</comment>
<evidence type="ECO:0000313" key="12">
    <source>
        <dbReference type="EMBL" id="CAG9974277.1"/>
    </source>
</evidence>